<feature type="region of interest" description="Disordered" evidence="1">
    <location>
        <begin position="1159"/>
        <end position="1180"/>
    </location>
</feature>
<feature type="compositionally biased region" description="Low complexity" evidence="1">
    <location>
        <begin position="776"/>
        <end position="803"/>
    </location>
</feature>
<feature type="region of interest" description="Disordered" evidence="1">
    <location>
        <begin position="367"/>
        <end position="395"/>
    </location>
</feature>
<dbReference type="Gene3D" id="2.40.70.10">
    <property type="entry name" value="Acid Proteases"/>
    <property type="match status" value="1"/>
</dbReference>
<proteinExistence type="predicted"/>
<evidence type="ECO:0000256" key="1">
    <source>
        <dbReference type="SAM" id="MobiDB-lite"/>
    </source>
</evidence>
<comment type="caution">
    <text evidence="2">The sequence shown here is derived from an EMBL/GenBank/DDBJ whole genome shotgun (WGS) entry which is preliminary data.</text>
</comment>
<gene>
    <name evidence="2" type="ORF">SNAT2548_LOCUS102</name>
</gene>
<dbReference type="InterPro" id="IPR021109">
    <property type="entry name" value="Peptidase_aspartic_dom_sf"/>
</dbReference>
<accession>A0A812FUP8</accession>
<evidence type="ECO:0000313" key="3">
    <source>
        <dbReference type="Proteomes" id="UP000604046"/>
    </source>
</evidence>
<organism evidence="2 3">
    <name type="scientific">Symbiodinium natans</name>
    <dbReference type="NCBI Taxonomy" id="878477"/>
    <lineage>
        <taxon>Eukaryota</taxon>
        <taxon>Sar</taxon>
        <taxon>Alveolata</taxon>
        <taxon>Dinophyceae</taxon>
        <taxon>Suessiales</taxon>
        <taxon>Symbiodiniaceae</taxon>
        <taxon>Symbiodinium</taxon>
    </lineage>
</organism>
<keyword evidence="3" id="KW-1185">Reference proteome</keyword>
<evidence type="ECO:0008006" key="4">
    <source>
        <dbReference type="Google" id="ProtNLM"/>
    </source>
</evidence>
<feature type="compositionally biased region" description="Acidic residues" evidence="1">
    <location>
        <begin position="1479"/>
        <end position="1491"/>
    </location>
</feature>
<feature type="region of interest" description="Disordered" evidence="1">
    <location>
        <begin position="776"/>
        <end position="824"/>
    </location>
</feature>
<protein>
    <recommendedName>
        <fullName evidence="4">Copia protein</fullName>
    </recommendedName>
</protein>
<feature type="compositionally biased region" description="Low complexity" evidence="1">
    <location>
        <begin position="813"/>
        <end position="824"/>
    </location>
</feature>
<feature type="compositionally biased region" description="Low complexity" evidence="1">
    <location>
        <begin position="1492"/>
        <end position="1508"/>
    </location>
</feature>
<evidence type="ECO:0000313" key="2">
    <source>
        <dbReference type="EMBL" id="CAE6910434.1"/>
    </source>
</evidence>
<dbReference type="Proteomes" id="UP000604046">
    <property type="component" value="Unassembled WGS sequence"/>
</dbReference>
<dbReference type="EMBL" id="CAJNDS010000001">
    <property type="protein sequence ID" value="CAE6910434.1"/>
    <property type="molecule type" value="Genomic_DNA"/>
</dbReference>
<sequence length="1598" mass="175925">MVREAVFDGLASTWAAGAGGAQGAYSQGEHATLPWTPDASWQRNWMGQPEWQSSPLPGGWHPSYMMTDATGTSQFPGLRLDWARFILDHRLVELDGHLLGRTFRWLDNLPQLLLLDHGAPRILVPDPIMYTPVELGRYILDYGHPRVILKDQQANELAELRRRMDVTAQTRGMGKMEVLPELDGPARGAGAARSPKVTTPILQHGRDGHIGSSGRRAEKVLRSLGWEMQVDFEHLSEAELSSPGYLEAILAVMNLKAGVREDDEKRQAFRDVIHGVTRKKDESLGQYATRRLRDFSKAETYGISLPAEFRVSLMKEGANLTDQNLQNLAVLTLGKENDVDFLAAAMSRLDVRGDRLSGYVREDQADSGRGSVYAEGMDNIDEAGGSDTDSQDDESIPDEAVLAELEDLSFNEEQAALVFALIENRPPRRRRTWKENKLFKAEVRKDRKPFRPNASGDTSKVSGFCYLGPSSSSSFVGMTHTELQYLLSRVKSEEKGTSDVKGTFLALQSGAAILDIGATQDLIGEAALSALEQVLASKGLKPVEVPAPGGAPTGIGGAATVKKAVLVPISLGGVPGTVHFVVISENVPPLLSVGLLEHLGATMCLTTNTVEFKTIGVKQPMRKESSGHRTIPLVEWGGGFFPVPDEARKKFGLARDAFMLKGKDSSAYAKQKSEKPRVPDVSYVEEASDHSAETCQVSTGESADQSATRVMYTRLVLAERGQKSSKSERRKFLEADAQIPGRCLHAGKHINRGNQYASWQVCGSCGARINYAQRGRPQAKAKAQASSSTSPTPPTTSRQSTPQLLGIGTRPQTESPGSTSSGTSEIASALQTMAMGFQQMNHTMAELTRGQNRMVSMLMNQTEQRNFGNLSLEETSGLAARTTAEHFPMNVDEGETDESPTCRTLLPLAYVDDHHGLRVYVDPVGTVHSGDEREVDAAWWGNQQLASALRSESLRAQGREAGRQRPGPGGELLDGHVLHRWAIKRKLLSLFELHDQNVGVFGMDLNGKETPDGPYWHFSAESLGDFVAGADDVGDVFIKAEDEEAVRGLGNLVRGRRRDVNGSQLDLLEIFEAGALSTMARQNGLRTLEEPKRFSAAAGWTGIEKGYRQQVRKTLQTGRPDMVKMQLNQGVDMASQRNDREVHEGKVRAGLAMEILEDQRDQGKPGQEAEVWRHPAMSRATEDPEVSIMIDSNGVKLMTNDTALAGKLQGNLHGGQQKSFIELKEISGSPEGKNDEFAKSESLARKLRSEQDFSHRACQRLLREVPWDKLPVGRNVDGPVARERRSSVTLGQYTHGGTQGITRATRLMPELTRYLNQYMTWQGALGPRSSLAISRNLRLAYQKDLQNVGKNWTIAFGKFQGGEVWVEEEGGPSLRQVRPGRWVAGRCHRTHHHLTEFDPKAFHGIEPYRGSRWSVTVYQTRSSQNLQALEQATLGDLGFNLAGYPARDHGRDLAVLDHVFYGQADDIIRPEGSFPTNAEAEDEDEEAEEDNPAPAAKGVAAGATASRARVSEEQKRLIRKLHINTGHPPADRFLRTLKAAGALPHVLEYVRDHFKCDDCAVKVQADSRRRAQCPRLYSFNRVVSVDVMYLPGRVVRLF</sequence>
<dbReference type="OrthoDB" id="441056at2759"/>
<name>A0A812FUP8_9DINO</name>
<reference evidence="2" key="1">
    <citation type="submission" date="2021-02" db="EMBL/GenBank/DDBJ databases">
        <authorList>
            <person name="Dougan E. K."/>
            <person name="Rhodes N."/>
            <person name="Thang M."/>
            <person name="Chan C."/>
        </authorList>
    </citation>
    <scope>NUCLEOTIDE SEQUENCE</scope>
</reference>
<feature type="region of interest" description="Disordered" evidence="1">
    <location>
        <begin position="1470"/>
        <end position="1508"/>
    </location>
</feature>